<feature type="compositionally biased region" description="Low complexity" evidence="1">
    <location>
        <begin position="1"/>
        <end position="13"/>
    </location>
</feature>
<dbReference type="Proteomes" id="UP000014629">
    <property type="component" value="Unassembled WGS sequence"/>
</dbReference>
<dbReference type="AlphaFoldDB" id="S4ADW7"/>
<evidence type="ECO:0000313" key="2">
    <source>
        <dbReference type="EMBL" id="EPH39612.1"/>
    </source>
</evidence>
<reference evidence="2 3" key="1">
    <citation type="submission" date="2013-02" db="EMBL/GenBank/DDBJ databases">
        <title>Draft Genome Sequence of Streptomyces aurantiacus, Which Produces Setomimycin.</title>
        <authorList>
            <person name="Gruening B.A."/>
            <person name="Praeg A."/>
            <person name="Erxleben A."/>
            <person name="Guenther S."/>
            <person name="Mueller M."/>
        </authorList>
    </citation>
    <scope>NUCLEOTIDE SEQUENCE [LARGE SCALE GENOMIC DNA]</scope>
    <source>
        <strain evidence="2 3">JA 4570</strain>
    </source>
</reference>
<proteinExistence type="predicted"/>
<gene>
    <name evidence="2" type="ORF">STRAU_7332</name>
</gene>
<evidence type="ECO:0000256" key="1">
    <source>
        <dbReference type="SAM" id="MobiDB-lite"/>
    </source>
</evidence>
<name>S4ADW7_9ACTN</name>
<accession>S4ADW7</accession>
<protein>
    <submittedName>
        <fullName evidence="2">Putative Purine catabolism regulatory protein</fullName>
    </submittedName>
</protein>
<evidence type="ECO:0000313" key="3">
    <source>
        <dbReference type="Proteomes" id="UP000014629"/>
    </source>
</evidence>
<sequence length="52" mass="5690">MSRSASWSSRARSGVFQSGPSRRAVRSRRCTTVFTWTCSASLARARLAPASK</sequence>
<dbReference type="PATRIC" id="fig|1286094.4.peg.7257"/>
<keyword evidence="3" id="KW-1185">Reference proteome</keyword>
<comment type="caution">
    <text evidence="2">The sequence shown here is derived from an EMBL/GenBank/DDBJ whole genome shotgun (WGS) entry which is preliminary data.</text>
</comment>
<dbReference type="EMBL" id="AOPZ01000513">
    <property type="protein sequence ID" value="EPH39612.1"/>
    <property type="molecule type" value="Genomic_DNA"/>
</dbReference>
<organism evidence="2 3">
    <name type="scientific">Streptomyces aurantiacus JA 4570</name>
    <dbReference type="NCBI Taxonomy" id="1286094"/>
    <lineage>
        <taxon>Bacteria</taxon>
        <taxon>Bacillati</taxon>
        <taxon>Actinomycetota</taxon>
        <taxon>Actinomycetes</taxon>
        <taxon>Kitasatosporales</taxon>
        <taxon>Streptomycetaceae</taxon>
        <taxon>Streptomyces</taxon>
        <taxon>Streptomyces aurantiacus group</taxon>
    </lineage>
</organism>
<feature type="region of interest" description="Disordered" evidence="1">
    <location>
        <begin position="1"/>
        <end position="26"/>
    </location>
</feature>